<comment type="caution">
    <text evidence="2">The sequence shown here is derived from an EMBL/GenBank/DDBJ whole genome shotgun (WGS) entry which is preliminary data.</text>
</comment>
<dbReference type="AlphaFoldDB" id="A0A9D3RNM7"/>
<feature type="region of interest" description="Disordered" evidence="1">
    <location>
        <begin position="545"/>
        <end position="580"/>
    </location>
</feature>
<evidence type="ECO:0000313" key="2">
    <source>
        <dbReference type="EMBL" id="KAG5836846.1"/>
    </source>
</evidence>
<evidence type="ECO:0000313" key="3">
    <source>
        <dbReference type="Proteomes" id="UP001044222"/>
    </source>
</evidence>
<accession>A0A9D3RNM7</accession>
<feature type="compositionally biased region" description="Polar residues" evidence="1">
    <location>
        <begin position="654"/>
        <end position="663"/>
    </location>
</feature>
<feature type="region of interest" description="Disordered" evidence="1">
    <location>
        <begin position="634"/>
        <end position="863"/>
    </location>
</feature>
<feature type="region of interest" description="Disordered" evidence="1">
    <location>
        <begin position="123"/>
        <end position="164"/>
    </location>
</feature>
<feature type="region of interest" description="Disordered" evidence="1">
    <location>
        <begin position="880"/>
        <end position="971"/>
    </location>
</feature>
<keyword evidence="3" id="KW-1185">Reference proteome</keyword>
<feature type="compositionally biased region" description="Basic and acidic residues" evidence="1">
    <location>
        <begin position="678"/>
        <end position="692"/>
    </location>
</feature>
<organism evidence="2 3">
    <name type="scientific">Anguilla anguilla</name>
    <name type="common">European freshwater eel</name>
    <name type="synonym">Muraena anguilla</name>
    <dbReference type="NCBI Taxonomy" id="7936"/>
    <lineage>
        <taxon>Eukaryota</taxon>
        <taxon>Metazoa</taxon>
        <taxon>Chordata</taxon>
        <taxon>Craniata</taxon>
        <taxon>Vertebrata</taxon>
        <taxon>Euteleostomi</taxon>
        <taxon>Actinopterygii</taxon>
        <taxon>Neopterygii</taxon>
        <taxon>Teleostei</taxon>
        <taxon>Anguilliformes</taxon>
        <taxon>Anguillidae</taxon>
        <taxon>Anguilla</taxon>
    </lineage>
</organism>
<evidence type="ECO:0000256" key="1">
    <source>
        <dbReference type="SAM" id="MobiDB-lite"/>
    </source>
</evidence>
<feature type="compositionally biased region" description="Basic and acidic residues" evidence="1">
    <location>
        <begin position="146"/>
        <end position="158"/>
    </location>
</feature>
<dbReference type="EMBL" id="JAFIRN010000013">
    <property type="protein sequence ID" value="KAG5836846.1"/>
    <property type="molecule type" value="Genomic_DNA"/>
</dbReference>
<feature type="compositionally biased region" description="Basic and acidic residues" evidence="1">
    <location>
        <begin position="336"/>
        <end position="348"/>
    </location>
</feature>
<name>A0A9D3RNM7_ANGAN</name>
<proteinExistence type="predicted"/>
<reference evidence="2" key="1">
    <citation type="submission" date="2021-01" db="EMBL/GenBank/DDBJ databases">
        <title>A chromosome-scale assembly of European eel, Anguilla anguilla.</title>
        <authorList>
            <person name="Henkel C."/>
            <person name="Jong-Raadsen S.A."/>
            <person name="Dufour S."/>
            <person name="Weltzien F.-A."/>
            <person name="Palstra A.P."/>
            <person name="Pelster B."/>
            <person name="Spaink H.P."/>
            <person name="Van Den Thillart G.E."/>
            <person name="Jansen H."/>
            <person name="Zahm M."/>
            <person name="Klopp C."/>
            <person name="Cedric C."/>
            <person name="Louis A."/>
            <person name="Berthelot C."/>
            <person name="Parey E."/>
            <person name="Roest Crollius H."/>
            <person name="Montfort J."/>
            <person name="Robinson-Rechavi M."/>
            <person name="Bucao C."/>
            <person name="Bouchez O."/>
            <person name="Gislard M."/>
            <person name="Lluch J."/>
            <person name="Milhes M."/>
            <person name="Lampietro C."/>
            <person name="Lopez Roques C."/>
            <person name="Donnadieu C."/>
            <person name="Braasch I."/>
            <person name="Desvignes T."/>
            <person name="Postlethwait J."/>
            <person name="Bobe J."/>
            <person name="Guiguen Y."/>
            <person name="Dirks R."/>
        </authorList>
    </citation>
    <scope>NUCLEOTIDE SEQUENCE</scope>
    <source>
        <strain evidence="2">Tag_6206</strain>
        <tissue evidence="2">Liver</tissue>
    </source>
</reference>
<feature type="region of interest" description="Disordered" evidence="1">
    <location>
        <begin position="1"/>
        <end position="76"/>
    </location>
</feature>
<feature type="compositionally biased region" description="Basic and acidic residues" evidence="1">
    <location>
        <begin position="123"/>
        <end position="138"/>
    </location>
</feature>
<feature type="region of interest" description="Disordered" evidence="1">
    <location>
        <begin position="284"/>
        <end position="348"/>
    </location>
</feature>
<feature type="compositionally biased region" description="Polar residues" evidence="1">
    <location>
        <begin position="949"/>
        <end position="965"/>
    </location>
</feature>
<sequence length="994" mass="110431">MTHTKFPPRDRTPSPGFEAQRHGRAGGREEAGTGEPLATGEMAPTRWEDVHLPHDPVGQNKKQAESTPPQVSCLPSFMDEKSKPVYARMRSLEASPVLELQSPEFAKGDSITKVLEWFSRSSDSQEEHVCEQEVETKDQPGAPEDDMTKHKMVEDRDQPVMPKGDFTTVNQALISDGSPTADIQVSHLRRAQLERNAMVEETGIICVEYSDKNQSPTEQERTCPESAIEDPILLQQTQFANSSLNTELAYQPVPRMSTVRPQSQNKVNAIETKEVHDREAKAILRSPVHKTTQQEVKQSEPRNERSPQRITNLKSFWESNNSSPKIPTSRSSATSKHKEIEPVSQTDRTKIESKVDLCKAEQKVPPRAGETYLDTKNEKEVYGMCVSHSLAQGIHTKGKSIDKEDGVCEPRVQSVLSLTQEDPLKRAQNDHREPEVVLAPRCVDEVLPLESSHLVESLEEEKYIAKCIVIGEDMEIPVSSVEGKTVLQKLPQKGEVPSGMAPLSKHVSSLVEQSSSATTVKQGPNQLDNSADKVRHLKTFWESEKPGPTVITDKPKQEIADTKKSQFSAPPASLNKKTSKSAFDLRMVDTDNDYSASPLKEGPNFTVTSMKQKMEKTSMGQSLSNLQFKNLRDFWGGTNGQTSQLPPTEKITLSPKSPQMKGQESSLNDLEESLSPTGDKKPYPRLPSKDLEMANFTAQRAENYNLKKYTIDISSPKGELKEKKRLSPPPLPRQESGSSDEMSMTRSSDSSPSMETKRTQSQQWPAGKEEQDSPFHSDQAPLIKHRTSIAQRNPQQPRKTSLGDTTGMVNLGEEQQDISSEHLRNTQEEQLSERQPPHREAPERRPSGTSNGGERPQPLARSCIPYQDYHHYLGIPEGETFQSMPAAKKEKEAETSASSPPEVELSVGSGPVRSSTPVVSEEPQASRGSEGQYPWQSHHGTDGLDLDSYRSSTCETWSHSGTSSACDDEDSNSVRMALERARLRPVSASKSVRT</sequence>
<dbReference type="Proteomes" id="UP001044222">
    <property type="component" value="Chromosome 13"/>
</dbReference>
<feature type="compositionally biased region" description="Polar residues" evidence="1">
    <location>
        <begin position="788"/>
        <end position="808"/>
    </location>
</feature>
<feature type="compositionally biased region" description="Basic and acidic residues" evidence="1">
    <location>
        <begin position="819"/>
        <end position="846"/>
    </location>
</feature>
<feature type="compositionally biased region" description="Basic and acidic residues" evidence="1">
    <location>
        <begin position="553"/>
        <end position="564"/>
    </location>
</feature>
<gene>
    <name evidence="2" type="ORF">ANANG_G00233020</name>
</gene>
<feature type="compositionally biased region" description="Polar residues" evidence="1">
    <location>
        <begin position="308"/>
        <end position="334"/>
    </location>
</feature>
<feature type="compositionally biased region" description="Basic and acidic residues" evidence="1">
    <location>
        <begin position="297"/>
        <end position="307"/>
    </location>
</feature>
<protein>
    <submittedName>
        <fullName evidence="2">Uncharacterized protein</fullName>
    </submittedName>
</protein>
<feature type="compositionally biased region" description="Low complexity" evidence="1">
    <location>
        <begin position="736"/>
        <end position="754"/>
    </location>
</feature>